<evidence type="ECO:0000313" key="4">
    <source>
        <dbReference type="Proteomes" id="UP000325458"/>
    </source>
</evidence>
<dbReference type="EMBL" id="CP023691">
    <property type="protein sequence ID" value="QEV50549.1"/>
    <property type="molecule type" value="Genomic_DNA"/>
</dbReference>
<evidence type="ECO:0000259" key="2">
    <source>
        <dbReference type="SMART" id="SM00824"/>
    </source>
</evidence>
<evidence type="ECO:0000313" key="3">
    <source>
        <dbReference type="EMBL" id="QEV50549.1"/>
    </source>
</evidence>
<organism evidence="3 4">
    <name type="scientific">Streptomyces platensis</name>
    <dbReference type="NCBI Taxonomy" id="58346"/>
    <lineage>
        <taxon>Bacteria</taxon>
        <taxon>Bacillati</taxon>
        <taxon>Actinomycetota</taxon>
        <taxon>Actinomycetes</taxon>
        <taxon>Kitasatosporales</taxon>
        <taxon>Streptomycetaceae</taxon>
        <taxon>Streptomyces</taxon>
    </lineage>
</organism>
<protein>
    <submittedName>
        <fullName evidence="3">Alpha/beta fold hydrolase</fullName>
    </submittedName>
</protein>
<evidence type="ECO:0000256" key="1">
    <source>
        <dbReference type="SAM" id="MobiDB-lite"/>
    </source>
</evidence>
<dbReference type="Proteomes" id="UP000325458">
    <property type="component" value="Chromosome"/>
</dbReference>
<dbReference type="GO" id="GO:0016787">
    <property type="term" value="F:hydrolase activity"/>
    <property type="evidence" value="ECO:0007669"/>
    <property type="project" value="UniProtKB-KW"/>
</dbReference>
<keyword evidence="3" id="KW-0378">Hydrolase</keyword>
<dbReference type="Gene3D" id="3.40.50.1820">
    <property type="entry name" value="alpha/beta hydrolase"/>
    <property type="match status" value="1"/>
</dbReference>
<reference evidence="3 4" key="1">
    <citation type="submission" date="2017-09" db="EMBL/GenBank/DDBJ databases">
        <authorList>
            <person name="Lee N."/>
            <person name="Cho B.-K."/>
        </authorList>
    </citation>
    <scope>NUCLEOTIDE SEQUENCE [LARGE SCALE GENOMIC DNA]</scope>
    <source>
        <strain evidence="3 4">ATCC 23948</strain>
    </source>
</reference>
<dbReference type="AlphaFoldDB" id="A0AAE6NCX1"/>
<sequence>MEVILESVHPVQLMLNARAGGRTGTSCSPSAGYARDRQGACEVGGSLVCLRASGGRRALVFIHPASGSAASFRALLPHLRSDCSVYAFHSPGIDPDRPRSIEGIARAYLAEFLSADSRSTPVFVGWSFSGPVAVEMARLAEDAGISPAGVILLDSATHEVLGERTTDLATEVGGLFGVDMSQAHAPTVDELLDHAAALIAVASDTPGLTGQDLRPFWDVYSWHQGIFDEGWRASPCRAPLLVIRARDETGWNSASECLGWSEVVGCPVSVAWAGGTHYTMMDDSRLADIARIIEQASDEWGAEPGSPDVAPGLPRNAPHDGVSPVGKV</sequence>
<proteinExistence type="predicted"/>
<gene>
    <name evidence="3" type="ORF">CP981_01715</name>
</gene>
<feature type="domain" description="Thioesterase TesA-like" evidence="2">
    <location>
        <begin position="64"/>
        <end position="295"/>
    </location>
</feature>
<dbReference type="Pfam" id="PF00975">
    <property type="entry name" value="Thioesterase"/>
    <property type="match status" value="1"/>
</dbReference>
<name>A0AAE6NCX1_STRPT</name>
<dbReference type="SMART" id="SM00824">
    <property type="entry name" value="PKS_TE"/>
    <property type="match status" value="1"/>
</dbReference>
<dbReference type="InterPro" id="IPR020802">
    <property type="entry name" value="TesA-like"/>
</dbReference>
<feature type="region of interest" description="Disordered" evidence="1">
    <location>
        <begin position="297"/>
        <end position="328"/>
    </location>
</feature>
<dbReference type="KEGG" id="spla:CP981_01715"/>
<dbReference type="SUPFAM" id="SSF53474">
    <property type="entry name" value="alpha/beta-Hydrolases"/>
    <property type="match status" value="1"/>
</dbReference>
<dbReference type="InterPro" id="IPR029058">
    <property type="entry name" value="AB_hydrolase_fold"/>
</dbReference>
<accession>A0AAE6NCX1</accession>
<dbReference type="InterPro" id="IPR001031">
    <property type="entry name" value="Thioesterase"/>
</dbReference>